<proteinExistence type="predicted"/>
<feature type="region of interest" description="Disordered" evidence="1">
    <location>
        <begin position="69"/>
        <end position="93"/>
    </location>
</feature>
<sequence length="93" mass="9627">MLSCVMSLATKGGKLGLQERGLGIDLKFQRGSLEKEAGIGQELNGVVPSNEIGGSSQLLLSGHMSKEVGLTSNVSSGPNNQAESVEGKTTLLR</sequence>
<accession>A0ABR2PNN3</accession>
<dbReference type="EMBL" id="JBBPBN010000055">
    <property type="protein sequence ID" value="KAK8990026.1"/>
    <property type="molecule type" value="Genomic_DNA"/>
</dbReference>
<gene>
    <name evidence="2" type="ORF">V6N11_008545</name>
</gene>
<evidence type="ECO:0000313" key="2">
    <source>
        <dbReference type="EMBL" id="KAK8990026.1"/>
    </source>
</evidence>
<comment type="caution">
    <text evidence="2">The sequence shown here is derived from an EMBL/GenBank/DDBJ whole genome shotgun (WGS) entry which is preliminary data.</text>
</comment>
<protein>
    <submittedName>
        <fullName evidence="2">Uncharacterized protein</fullName>
    </submittedName>
</protein>
<evidence type="ECO:0000256" key="1">
    <source>
        <dbReference type="SAM" id="MobiDB-lite"/>
    </source>
</evidence>
<organism evidence="2 3">
    <name type="scientific">Hibiscus sabdariffa</name>
    <name type="common">roselle</name>
    <dbReference type="NCBI Taxonomy" id="183260"/>
    <lineage>
        <taxon>Eukaryota</taxon>
        <taxon>Viridiplantae</taxon>
        <taxon>Streptophyta</taxon>
        <taxon>Embryophyta</taxon>
        <taxon>Tracheophyta</taxon>
        <taxon>Spermatophyta</taxon>
        <taxon>Magnoliopsida</taxon>
        <taxon>eudicotyledons</taxon>
        <taxon>Gunneridae</taxon>
        <taxon>Pentapetalae</taxon>
        <taxon>rosids</taxon>
        <taxon>malvids</taxon>
        <taxon>Malvales</taxon>
        <taxon>Malvaceae</taxon>
        <taxon>Malvoideae</taxon>
        <taxon>Hibiscus</taxon>
    </lineage>
</organism>
<reference evidence="2 3" key="1">
    <citation type="journal article" date="2024" name="G3 (Bethesda)">
        <title>Genome assembly of Hibiscus sabdariffa L. provides insights into metabolisms of medicinal natural products.</title>
        <authorList>
            <person name="Kim T."/>
        </authorList>
    </citation>
    <scope>NUCLEOTIDE SEQUENCE [LARGE SCALE GENOMIC DNA]</scope>
    <source>
        <strain evidence="2">TK-2024</strain>
        <tissue evidence="2">Old leaves</tissue>
    </source>
</reference>
<name>A0ABR2PNN3_9ROSI</name>
<evidence type="ECO:0000313" key="3">
    <source>
        <dbReference type="Proteomes" id="UP001396334"/>
    </source>
</evidence>
<dbReference type="Proteomes" id="UP001396334">
    <property type="component" value="Unassembled WGS sequence"/>
</dbReference>
<keyword evidence="3" id="KW-1185">Reference proteome</keyword>
<feature type="compositionally biased region" description="Polar residues" evidence="1">
    <location>
        <begin position="70"/>
        <end position="83"/>
    </location>
</feature>